<evidence type="ECO:0000313" key="2">
    <source>
        <dbReference type="EMBL" id="MFC3882225.1"/>
    </source>
</evidence>
<dbReference type="RefSeq" id="WP_377911497.1">
    <property type="nucleotide sequence ID" value="NZ_JBHRZT010000007.1"/>
</dbReference>
<proteinExistence type="predicted"/>
<keyword evidence="3" id="KW-1185">Reference proteome</keyword>
<evidence type="ECO:0000256" key="1">
    <source>
        <dbReference type="SAM" id="MobiDB-lite"/>
    </source>
</evidence>
<protein>
    <submittedName>
        <fullName evidence="2">Uncharacterized protein</fullName>
    </submittedName>
</protein>
<name>A0ABV8AZ38_9BACI</name>
<dbReference type="Proteomes" id="UP001595752">
    <property type="component" value="Unassembled WGS sequence"/>
</dbReference>
<feature type="region of interest" description="Disordered" evidence="1">
    <location>
        <begin position="19"/>
        <end position="39"/>
    </location>
</feature>
<evidence type="ECO:0000313" key="3">
    <source>
        <dbReference type="Proteomes" id="UP001595752"/>
    </source>
</evidence>
<gene>
    <name evidence="2" type="ORF">ACFOU2_01255</name>
</gene>
<organism evidence="2 3">
    <name type="scientific">Bacillus songklensis</name>
    <dbReference type="NCBI Taxonomy" id="1069116"/>
    <lineage>
        <taxon>Bacteria</taxon>
        <taxon>Bacillati</taxon>
        <taxon>Bacillota</taxon>
        <taxon>Bacilli</taxon>
        <taxon>Bacillales</taxon>
        <taxon>Bacillaceae</taxon>
        <taxon>Bacillus</taxon>
    </lineage>
</organism>
<sequence length="74" mass="8564">MELKGPHWDSIPYPAKNALRKFSPENPKSALLPGTKKKYGQPGTQFDCPFLYERRHIVSRILIDSKSFYRKKVG</sequence>
<comment type="caution">
    <text evidence="2">The sequence shown here is derived from an EMBL/GenBank/DDBJ whole genome shotgun (WGS) entry which is preliminary data.</text>
</comment>
<accession>A0ABV8AZ38</accession>
<dbReference type="EMBL" id="JBHRZT010000007">
    <property type="protein sequence ID" value="MFC3882225.1"/>
    <property type="molecule type" value="Genomic_DNA"/>
</dbReference>
<reference evidence="3" key="1">
    <citation type="journal article" date="2019" name="Int. J. Syst. Evol. Microbiol.">
        <title>The Global Catalogue of Microorganisms (GCM) 10K type strain sequencing project: providing services to taxonomists for standard genome sequencing and annotation.</title>
        <authorList>
            <consortium name="The Broad Institute Genomics Platform"/>
            <consortium name="The Broad Institute Genome Sequencing Center for Infectious Disease"/>
            <person name="Wu L."/>
            <person name="Ma J."/>
        </authorList>
    </citation>
    <scope>NUCLEOTIDE SEQUENCE [LARGE SCALE GENOMIC DNA]</scope>
    <source>
        <strain evidence="3">CCUG 61889</strain>
    </source>
</reference>